<accession>A0ACA9MDW9</accession>
<gene>
    <name evidence="1" type="ORF">RPERSI_LOCUS5224</name>
</gene>
<evidence type="ECO:0000313" key="2">
    <source>
        <dbReference type="Proteomes" id="UP000789920"/>
    </source>
</evidence>
<reference evidence="1" key="1">
    <citation type="submission" date="2021-06" db="EMBL/GenBank/DDBJ databases">
        <authorList>
            <person name="Kallberg Y."/>
            <person name="Tangrot J."/>
            <person name="Rosling A."/>
        </authorList>
    </citation>
    <scope>NUCLEOTIDE SEQUENCE</scope>
    <source>
        <strain evidence="1">MA461A</strain>
    </source>
</reference>
<proteinExistence type="predicted"/>
<name>A0ACA9MDW9_9GLOM</name>
<protein>
    <submittedName>
        <fullName evidence="1">15763_t:CDS:1</fullName>
    </submittedName>
</protein>
<organism evidence="1 2">
    <name type="scientific">Racocetra persica</name>
    <dbReference type="NCBI Taxonomy" id="160502"/>
    <lineage>
        <taxon>Eukaryota</taxon>
        <taxon>Fungi</taxon>
        <taxon>Fungi incertae sedis</taxon>
        <taxon>Mucoromycota</taxon>
        <taxon>Glomeromycotina</taxon>
        <taxon>Glomeromycetes</taxon>
        <taxon>Diversisporales</taxon>
        <taxon>Gigasporaceae</taxon>
        <taxon>Racocetra</taxon>
    </lineage>
</organism>
<evidence type="ECO:0000313" key="1">
    <source>
        <dbReference type="EMBL" id="CAG8582935.1"/>
    </source>
</evidence>
<keyword evidence="2" id="KW-1185">Reference proteome</keyword>
<sequence>MTTTPAAYAAKVVSSSSFSEARSRVLSLYRDWQRAAPKIVQSYLLDFPVATARAKIREEFEKNRYVSDLRVIDVLIFKGRAEYQETLNNWKMDTHIMRYFSKDESPPKPEGFLEKFYGIGFNFGS</sequence>
<dbReference type="EMBL" id="CAJVQC010007700">
    <property type="protein sequence ID" value="CAG8582935.1"/>
    <property type="molecule type" value="Genomic_DNA"/>
</dbReference>
<dbReference type="Proteomes" id="UP000789920">
    <property type="component" value="Unassembled WGS sequence"/>
</dbReference>
<comment type="caution">
    <text evidence="1">The sequence shown here is derived from an EMBL/GenBank/DDBJ whole genome shotgun (WGS) entry which is preliminary data.</text>
</comment>